<reference evidence="1" key="1">
    <citation type="submission" date="2020-08" db="EMBL/GenBank/DDBJ databases">
        <title>Multicomponent nature underlies the extraordinary mechanical properties of spider dragline silk.</title>
        <authorList>
            <person name="Kono N."/>
            <person name="Nakamura H."/>
            <person name="Mori M."/>
            <person name="Yoshida Y."/>
            <person name="Ohtoshi R."/>
            <person name="Malay A.D."/>
            <person name="Moran D.A.P."/>
            <person name="Tomita M."/>
            <person name="Numata K."/>
            <person name="Arakawa K."/>
        </authorList>
    </citation>
    <scope>NUCLEOTIDE SEQUENCE</scope>
</reference>
<dbReference type="AlphaFoldDB" id="A0A8X6TWM7"/>
<proteinExistence type="predicted"/>
<keyword evidence="2" id="KW-1185">Reference proteome</keyword>
<comment type="caution">
    <text evidence="1">The sequence shown here is derived from an EMBL/GenBank/DDBJ whole genome shotgun (WGS) entry which is preliminary data.</text>
</comment>
<dbReference type="EMBL" id="BMAW01018323">
    <property type="protein sequence ID" value="GFT57933.1"/>
    <property type="molecule type" value="Genomic_DNA"/>
</dbReference>
<evidence type="ECO:0000313" key="1">
    <source>
        <dbReference type="EMBL" id="GFT57933.1"/>
    </source>
</evidence>
<accession>A0A8X6TWM7</accession>
<dbReference type="Proteomes" id="UP000887013">
    <property type="component" value="Unassembled WGS sequence"/>
</dbReference>
<organism evidence="1 2">
    <name type="scientific">Nephila pilipes</name>
    <name type="common">Giant wood spider</name>
    <name type="synonym">Nephila maculata</name>
    <dbReference type="NCBI Taxonomy" id="299642"/>
    <lineage>
        <taxon>Eukaryota</taxon>
        <taxon>Metazoa</taxon>
        <taxon>Ecdysozoa</taxon>
        <taxon>Arthropoda</taxon>
        <taxon>Chelicerata</taxon>
        <taxon>Arachnida</taxon>
        <taxon>Araneae</taxon>
        <taxon>Araneomorphae</taxon>
        <taxon>Entelegynae</taxon>
        <taxon>Araneoidea</taxon>
        <taxon>Nephilidae</taxon>
        <taxon>Nephila</taxon>
    </lineage>
</organism>
<name>A0A8X6TWM7_NEPPI</name>
<gene>
    <name evidence="1" type="ORF">NPIL_347261</name>
</gene>
<evidence type="ECO:0000313" key="2">
    <source>
        <dbReference type="Proteomes" id="UP000887013"/>
    </source>
</evidence>
<protein>
    <submittedName>
        <fullName evidence="1">Uncharacterized protein</fullName>
    </submittedName>
</protein>
<sequence length="99" mass="11442">MIREVMSTSEIRVPSVTAFETDPLFCAVSSYQRRYIRIQEPSSLPKKRNEDDNQARIEFGQKFPLIKRSVNAGTEGTGGRWPRKYVMTTIPNLMAFRSR</sequence>